<accession>A0ABY8EIH4</accession>
<feature type="domain" description="DUF7685" evidence="2">
    <location>
        <begin position="141"/>
        <end position="169"/>
    </location>
</feature>
<name>A0ABY8EIH4_9FIRM</name>
<dbReference type="PANTHER" id="PTHR39418:SF1">
    <property type="entry name" value="DEHYDROGENASE"/>
    <property type="match status" value="1"/>
</dbReference>
<dbReference type="Gene3D" id="3.30.1330.130">
    <property type="match status" value="1"/>
</dbReference>
<proteinExistence type="predicted"/>
<dbReference type="InterPro" id="IPR003814">
    <property type="entry name" value="FmdEsu_dom"/>
</dbReference>
<evidence type="ECO:0000313" key="3">
    <source>
        <dbReference type="EMBL" id="WFD10710.1"/>
    </source>
</evidence>
<dbReference type="SUPFAM" id="SSF143555">
    <property type="entry name" value="FwdE-like"/>
    <property type="match status" value="1"/>
</dbReference>
<dbReference type="RefSeq" id="WP_277732677.1">
    <property type="nucleotide sequence ID" value="NZ_CP120733.1"/>
</dbReference>
<organism evidence="3 4">
    <name type="scientific">Tepidibacter hydrothermalis</name>
    <dbReference type="NCBI Taxonomy" id="3036126"/>
    <lineage>
        <taxon>Bacteria</taxon>
        <taxon>Bacillati</taxon>
        <taxon>Bacillota</taxon>
        <taxon>Clostridia</taxon>
        <taxon>Peptostreptococcales</taxon>
        <taxon>Peptostreptococcaceae</taxon>
        <taxon>Tepidibacter</taxon>
    </lineage>
</organism>
<evidence type="ECO:0000259" key="1">
    <source>
        <dbReference type="Pfam" id="PF02663"/>
    </source>
</evidence>
<evidence type="ECO:0000259" key="2">
    <source>
        <dbReference type="Pfam" id="PF24734"/>
    </source>
</evidence>
<sequence>MEKLWRKTVEFHGHECPGLAIGFQAALAAKEYLGCTYSEDEELVCISENDACGVDALQVVLKCTLGKGNLMIRLTGKSVYHFYNRVNGKSIRLSLKPSPKPMNKEDYKKYFLSKEPKDLFDASETNIDFPEKARIFNPIICDKCKEKTADHYIRIQNDQKLCLDCFNEYKRFYINV</sequence>
<dbReference type="PIRSF" id="PIRSF006578">
    <property type="entry name" value="FwdE"/>
    <property type="match status" value="1"/>
</dbReference>
<dbReference type="Pfam" id="PF24734">
    <property type="entry name" value="DUF7685"/>
    <property type="match status" value="1"/>
</dbReference>
<dbReference type="InterPro" id="IPR056102">
    <property type="entry name" value="DUF7685"/>
</dbReference>
<reference evidence="3 4" key="1">
    <citation type="submission" date="2023-03" db="EMBL/GenBank/DDBJ databases">
        <title>Complete genome sequence of Tepidibacter sp. SWIR-1, isolated from a deep-sea hydrothermal vent.</title>
        <authorList>
            <person name="Li X."/>
        </authorList>
    </citation>
    <scope>NUCLEOTIDE SEQUENCE [LARGE SCALE GENOMIC DNA]</scope>
    <source>
        <strain evidence="3 4">SWIR-1</strain>
    </source>
</reference>
<dbReference type="Proteomes" id="UP001222800">
    <property type="component" value="Chromosome"/>
</dbReference>
<dbReference type="Pfam" id="PF02663">
    <property type="entry name" value="FmdE"/>
    <property type="match status" value="1"/>
</dbReference>
<feature type="domain" description="Formylmethanofuran dehydrogenase subunit E" evidence="1">
    <location>
        <begin position="11"/>
        <end position="117"/>
    </location>
</feature>
<dbReference type="EMBL" id="CP120733">
    <property type="protein sequence ID" value="WFD10710.1"/>
    <property type="molecule type" value="Genomic_DNA"/>
</dbReference>
<dbReference type="PANTHER" id="PTHR39418">
    <property type="entry name" value="DEHYDROGENASE-RELATED"/>
    <property type="match status" value="1"/>
</dbReference>
<dbReference type="InterPro" id="IPR053194">
    <property type="entry name" value="tRNA_methyltr_O"/>
</dbReference>
<gene>
    <name evidence="3" type="ORF">P4S50_01155</name>
</gene>
<protein>
    <submittedName>
        <fullName evidence="3">FmdE family protein</fullName>
    </submittedName>
</protein>
<keyword evidence="4" id="KW-1185">Reference proteome</keyword>
<dbReference type="InterPro" id="IPR026328">
    <property type="entry name" value="FmdE"/>
</dbReference>
<evidence type="ECO:0000313" key="4">
    <source>
        <dbReference type="Proteomes" id="UP001222800"/>
    </source>
</evidence>